<dbReference type="InterPro" id="IPR010865">
    <property type="entry name" value="DUF1499"/>
</dbReference>
<keyword evidence="1" id="KW-0812">Transmembrane</keyword>
<dbReference type="Proteomes" id="UP000183615">
    <property type="component" value="Unassembled WGS sequence"/>
</dbReference>
<evidence type="ECO:0000313" key="3">
    <source>
        <dbReference type="Proteomes" id="UP000183615"/>
    </source>
</evidence>
<evidence type="ECO:0000256" key="1">
    <source>
        <dbReference type="SAM" id="Phobius"/>
    </source>
</evidence>
<sequence length="155" mass="18023">MEIYLIVIGLIIASIIGYFIMINVIYFLAPTKIMEHFPKKCPLPTKCTRVADTNTRGYGLKSITLKNKVSETQKKIIDLIKNKTNMNIVNEKEGFIHSVAITPFFRFYDDITIKIFEDEGNTNVWLQSQSRLGIHDLYVNEKRIQDLHKKIMKLE</sequence>
<keyword evidence="1" id="KW-1133">Transmembrane helix</keyword>
<name>A0A1J5TK52_9ARCH</name>
<protein>
    <recommendedName>
        <fullName evidence="4">DUF1499 domain-containing protein</fullName>
    </recommendedName>
</protein>
<organism evidence="2 3">
    <name type="scientific">Marine Group III euryarchaeote CG-Epi2</name>
    <dbReference type="NCBI Taxonomy" id="1888996"/>
    <lineage>
        <taxon>Archaea</taxon>
        <taxon>Methanobacteriati</taxon>
        <taxon>Thermoplasmatota</taxon>
        <taxon>Thermoplasmata</taxon>
        <taxon>Candidatus Thermoprofundales</taxon>
    </lineage>
</organism>
<dbReference type="Pfam" id="PF07386">
    <property type="entry name" value="DUF1499"/>
    <property type="match status" value="1"/>
</dbReference>
<feature type="transmembrane region" description="Helical" evidence="1">
    <location>
        <begin position="6"/>
        <end position="29"/>
    </location>
</feature>
<dbReference type="AlphaFoldDB" id="A0A1J5TK52"/>
<evidence type="ECO:0000313" key="2">
    <source>
        <dbReference type="EMBL" id="OIR21345.1"/>
    </source>
</evidence>
<keyword evidence="1" id="KW-0472">Membrane</keyword>
<comment type="caution">
    <text evidence="2">The sequence shown here is derived from an EMBL/GenBank/DDBJ whole genome shotgun (WGS) entry which is preliminary data.</text>
</comment>
<dbReference type="EMBL" id="MIYZ01000043">
    <property type="protein sequence ID" value="OIR21345.1"/>
    <property type="molecule type" value="Genomic_DNA"/>
</dbReference>
<proteinExistence type="predicted"/>
<reference evidence="2 3" key="1">
    <citation type="submission" date="2016-08" db="EMBL/GenBank/DDBJ databases">
        <title>New Insights into Marine Group III Euryarchaeota, from dark to light.</title>
        <authorList>
            <person name="Haro-Moreno J.M."/>
            <person name="Rodriguez-Valera F."/>
            <person name="Lopez-Garcia P."/>
            <person name="Moreira D."/>
            <person name="Martin-Cuadrado A.B."/>
        </authorList>
    </citation>
    <scope>NUCLEOTIDE SEQUENCE [LARGE SCALE GENOMIC DNA]</scope>
    <source>
        <strain evidence="2">CG-Epi2</strain>
    </source>
</reference>
<accession>A0A1J5TK52</accession>
<gene>
    <name evidence="2" type="ORF">BET99_02690</name>
</gene>
<evidence type="ECO:0008006" key="4">
    <source>
        <dbReference type="Google" id="ProtNLM"/>
    </source>
</evidence>